<reference evidence="4" key="1">
    <citation type="submission" date="2016-10" db="EMBL/GenBank/DDBJ databases">
        <authorList>
            <person name="Varghese N."/>
            <person name="Submissions S."/>
        </authorList>
    </citation>
    <scope>NUCLEOTIDE SEQUENCE [LARGE SCALE GENOMIC DNA]</scope>
    <source>
        <strain evidence="4">DSM 44675</strain>
    </source>
</reference>
<feature type="binding site" evidence="2">
    <location>
        <begin position="85"/>
        <end position="88"/>
    </location>
    <ligand>
        <name>substrate</name>
    </ligand>
</feature>
<evidence type="ECO:0000313" key="4">
    <source>
        <dbReference type="Proteomes" id="UP000198677"/>
    </source>
</evidence>
<dbReference type="InterPro" id="IPR029033">
    <property type="entry name" value="His_PPase_superfam"/>
</dbReference>
<evidence type="ECO:0000313" key="3">
    <source>
        <dbReference type="EMBL" id="SEL96457.1"/>
    </source>
</evidence>
<dbReference type="GO" id="GO:0101006">
    <property type="term" value="F:protein histidine phosphatase activity"/>
    <property type="evidence" value="ECO:0007669"/>
    <property type="project" value="TreeGrafter"/>
</dbReference>
<feature type="binding site" evidence="2">
    <location>
        <position position="64"/>
    </location>
    <ligand>
        <name>substrate</name>
    </ligand>
</feature>
<protein>
    <submittedName>
        <fullName evidence="3">Probable phosphoglycerate mutase</fullName>
    </submittedName>
</protein>
<proteinExistence type="predicted"/>
<dbReference type="SUPFAM" id="SSF53254">
    <property type="entry name" value="Phosphoglycerate mutase-like"/>
    <property type="match status" value="1"/>
</dbReference>
<dbReference type="RefSeq" id="WP_072752375.1">
    <property type="nucleotide sequence ID" value="NZ_FOAW01000018.1"/>
</dbReference>
<evidence type="ECO:0000256" key="1">
    <source>
        <dbReference type="PIRSR" id="PIRSR613078-1"/>
    </source>
</evidence>
<dbReference type="AlphaFoldDB" id="A0A1H7UJH4"/>
<accession>A0A1H7UJH4</accession>
<gene>
    <name evidence="3" type="ORF">SAMN05444583_11862</name>
</gene>
<feature type="active site" description="Proton donor/acceptor" evidence="1">
    <location>
        <position position="85"/>
    </location>
</feature>
<dbReference type="CDD" id="cd07067">
    <property type="entry name" value="HP_PGM_like"/>
    <property type="match status" value="1"/>
</dbReference>
<dbReference type="Gene3D" id="3.40.50.1240">
    <property type="entry name" value="Phosphoglycerate mutase-like"/>
    <property type="match status" value="1"/>
</dbReference>
<feature type="active site" description="Tele-phosphohistidine intermediate" evidence="1">
    <location>
        <position position="13"/>
    </location>
</feature>
<dbReference type="Pfam" id="PF00300">
    <property type="entry name" value="His_Phos_1"/>
    <property type="match status" value="1"/>
</dbReference>
<dbReference type="NCBIfam" id="NF009993">
    <property type="entry name" value="PRK13462.1"/>
    <property type="match status" value="1"/>
</dbReference>
<evidence type="ECO:0000256" key="2">
    <source>
        <dbReference type="PIRSR" id="PIRSR613078-2"/>
    </source>
</evidence>
<feature type="binding site" evidence="2">
    <location>
        <begin position="25"/>
        <end position="26"/>
    </location>
    <ligand>
        <name>substrate</name>
    </ligand>
</feature>
<dbReference type="PANTHER" id="PTHR48100:SF15">
    <property type="entry name" value="SEDOHEPTULOSE 1,7-BISPHOSPHATASE"/>
    <property type="match status" value="1"/>
</dbReference>
<dbReference type="InterPro" id="IPR050275">
    <property type="entry name" value="PGM_Phosphatase"/>
</dbReference>
<sequence>MSTARPRIALVRHGATEWALNGRHTGSTDIPLTAEGEEQAREAGHRIARLGLRDPLVLTSPRSRATRTAELAGLATATAWDALAEWDYGRYEGLTTPEIRESVPGWTVWSHPCPGGESAESVAARADMVLSTALSQLDERDVILVGHAHFSRALLARWAELPVSEGRRFAMDPAAISVLGFDRGVQQINSHNVTW</sequence>
<name>A0A1H7UJH4_9NOCA</name>
<dbReference type="GO" id="GO:0070297">
    <property type="term" value="P:regulation of phosphorelay signal transduction system"/>
    <property type="evidence" value="ECO:0007669"/>
    <property type="project" value="TreeGrafter"/>
</dbReference>
<dbReference type="EMBL" id="FOAW01000018">
    <property type="protein sequence ID" value="SEL96457.1"/>
    <property type="molecule type" value="Genomic_DNA"/>
</dbReference>
<dbReference type="InterPro" id="IPR013078">
    <property type="entry name" value="His_Pase_superF_clade-1"/>
</dbReference>
<dbReference type="SMART" id="SM00855">
    <property type="entry name" value="PGAM"/>
    <property type="match status" value="1"/>
</dbReference>
<dbReference type="Proteomes" id="UP000198677">
    <property type="component" value="Unassembled WGS sequence"/>
</dbReference>
<dbReference type="OrthoDB" id="4697614at2"/>
<organism evidence="3 4">
    <name type="scientific">Rhodococcus maanshanensis</name>
    <dbReference type="NCBI Taxonomy" id="183556"/>
    <lineage>
        <taxon>Bacteria</taxon>
        <taxon>Bacillati</taxon>
        <taxon>Actinomycetota</taxon>
        <taxon>Actinomycetes</taxon>
        <taxon>Mycobacteriales</taxon>
        <taxon>Nocardiaceae</taxon>
        <taxon>Rhodococcus</taxon>
    </lineage>
</organism>
<dbReference type="PIRSF" id="PIRSF000709">
    <property type="entry name" value="6PFK_2-Ptase"/>
    <property type="match status" value="1"/>
</dbReference>
<dbReference type="PANTHER" id="PTHR48100">
    <property type="entry name" value="BROAD-SPECIFICITY PHOSPHATASE YOR283W-RELATED"/>
    <property type="match status" value="1"/>
</dbReference>
<keyword evidence="4" id="KW-1185">Reference proteome</keyword>